<protein>
    <recommendedName>
        <fullName evidence="3 9">Flagellar biosynthetic protein FliR</fullName>
    </recommendedName>
</protein>
<evidence type="ECO:0000256" key="9">
    <source>
        <dbReference type="NCBIfam" id="TIGR01400"/>
    </source>
</evidence>
<evidence type="ECO:0000256" key="4">
    <source>
        <dbReference type="ARBA" id="ARBA00022475"/>
    </source>
</evidence>
<keyword evidence="11" id="KW-0969">Cilium</keyword>
<dbReference type="EMBL" id="RZNX01000005">
    <property type="protein sequence ID" value="RUT29918.1"/>
    <property type="molecule type" value="Genomic_DNA"/>
</dbReference>
<sequence>MDMLLQGFSVFLLIFCRIASFFVVAPIFASRSVPGTFKIGLSAMVALIVYLVSGFNQTVPVDLTFFLFIVREILIGLLMGYVASLMFSVIQMAGAFIDIQIGFSIANVIDPMTGASAPMISNFKYMVATLLFLSINGHHYLLQAIMRSYDWIPLNNDFFSRIYSGSLSEFLLRTFSESFILAFQMSAPLVVALFLTDVALGFLARTAPQFNVFVIGVPLKIIVGLLLLLLLMPSLIYAFEYLFQVMFKSLENLMAAIGQRPG</sequence>
<keyword evidence="5 10" id="KW-0812">Transmembrane</keyword>
<dbReference type="GO" id="GO:0009425">
    <property type="term" value="C:bacterial-type flagellum basal body"/>
    <property type="evidence" value="ECO:0007669"/>
    <property type="project" value="UniProtKB-SubCell"/>
</dbReference>
<dbReference type="OrthoDB" id="9807748at2"/>
<keyword evidence="7 10" id="KW-0472">Membrane</keyword>
<dbReference type="GO" id="GO:0044780">
    <property type="term" value="P:bacterial-type flagellum assembly"/>
    <property type="evidence" value="ECO:0007669"/>
    <property type="project" value="UniProtKB-UniRule"/>
</dbReference>
<evidence type="ECO:0000256" key="8">
    <source>
        <dbReference type="ARBA" id="ARBA00023143"/>
    </source>
</evidence>
<dbReference type="PRINTS" id="PR00953">
    <property type="entry name" value="TYPE3IMRPROT"/>
</dbReference>
<accession>A0A433X7A3</accession>
<gene>
    <name evidence="11" type="primary">fliR</name>
    <name evidence="11" type="ORF">EJP77_12945</name>
</gene>
<dbReference type="AlphaFoldDB" id="A0A433X7A3"/>
<evidence type="ECO:0000256" key="2">
    <source>
        <dbReference type="ARBA" id="ARBA00009772"/>
    </source>
</evidence>
<reference evidence="11 12" key="1">
    <citation type="submission" date="2018-12" db="EMBL/GenBank/DDBJ databases">
        <authorList>
            <person name="Sun L."/>
            <person name="Chen Z."/>
        </authorList>
    </citation>
    <scope>NUCLEOTIDE SEQUENCE [LARGE SCALE GENOMIC DNA]</scope>
    <source>
        <strain evidence="11 12">3-5-3</strain>
    </source>
</reference>
<keyword evidence="8 10" id="KW-0975">Bacterial flagellum</keyword>
<feature type="transmembrane region" description="Helical" evidence="10">
    <location>
        <begin position="35"/>
        <end position="53"/>
    </location>
</feature>
<evidence type="ECO:0000256" key="10">
    <source>
        <dbReference type="RuleBase" id="RU362071"/>
    </source>
</evidence>
<evidence type="ECO:0000256" key="1">
    <source>
        <dbReference type="ARBA" id="ARBA00002578"/>
    </source>
</evidence>
<feature type="transmembrane region" description="Helical" evidence="10">
    <location>
        <begin position="179"/>
        <end position="203"/>
    </location>
</feature>
<dbReference type="RefSeq" id="WP_127199862.1">
    <property type="nucleotide sequence ID" value="NZ_RZNX01000005.1"/>
</dbReference>
<keyword evidence="12" id="KW-1185">Reference proteome</keyword>
<dbReference type="NCBIfam" id="TIGR01400">
    <property type="entry name" value="fliR"/>
    <property type="match status" value="1"/>
</dbReference>
<dbReference type="GO" id="GO:0005886">
    <property type="term" value="C:plasma membrane"/>
    <property type="evidence" value="ECO:0007669"/>
    <property type="project" value="UniProtKB-SubCell"/>
</dbReference>
<evidence type="ECO:0000313" key="12">
    <source>
        <dbReference type="Proteomes" id="UP000272464"/>
    </source>
</evidence>
<evidence type="ECO:0000313" key="11">
    <source>
        <dbReference type="EMBL" id="RUT29918.1"/>
    </source>
</evidence>
<proteinExistence type="inferred from homology"/>
<keyword evidence="4 10" id="KW-1003">Cell membrane</keyword>
<comment type="subcellular location">
    <subcellularLocation>
        <location evidence="10">Cell membrane</location>
        <topology evidence="10">Multi-pass membrane protein</topology>
    </subcellularLocation>
    <subcellularLocation>
        <location evidence="10">Bacterial flagellum basal body</location>
    </subcellularLocation>
</comment>
<evidence type="ECO:0000256" key="3">
    <source>
        <dbReference type="ARBA" id="ARBA00021717"/>
    </source>
</evidence>
<dbReference type="GO" id="GO:0006605">
    <property type="term" value="P:protein targeting"/>
    <property type="evidence" value="ECO:0007669"/>
    <property type="project" value="UniProtKB-UniRule"/>
</dbReference>
<comment type="function">
    <text evidence="1 10">Role in flagellar biosynthesis.</text>
</comment>
<organism evidence="11 12">
    <name type="scientific">Paenibacillus zeisoli</name>
    <dbReference type="NCBI Taxonomy" id="2496267"/>
    <lineage>
        <taxon>Bacteria</taxon>
        <taxon>Bacillati</taxon>
        <taxon>Bacillota</taxon>
        <taxon>Bacilli</taxon>
        <taxon>Bacillales</taxon>
        <taxon>Paenibacillaceae</taxon>
        <taxon>Paenibacillus</taxon>
    </lineage>
</organism>
<evidence type="ECO:0000256" key="6">
    <source>
        <dbReference type="ARBA" id="ARBA00022989"/>
    </source>
</evidence>
<dbReference type="InterPro" id="IPR006303">
    <property type="entry name" value="FliR"/>
</dbReference>
<dbReference type="PANTHER" id="PTHR30065">
    <property type="entry name" value="FLAGELLAR BIOSYNTHETIC PROTEIN FLIR"/>
    <property type="match status" value="1"/>
</dbReference>
<comment type="caution">
    <text evidence="11">The sequence shown here is derived from an EMBL/GenBank/DDBJ whole genome shotgun (WGS) entry which is preliminary data.</text>
</comment>
<dbReference type="InterPro" id="IPR002010">
    <property type="entry name" value="T3SS_IM_R"/>
</dbReference>
<dbReference type="PANTHER" id="PTHR30065:SF1">
    <property type="entry name" value="SURFACE PRESENTATION OF ANTIGENS PROTEIN SPAR"/>
    <property type="match status" value="1"/>
</dbReference>
<feature type="transmembrane region" description="Helical" evidence="10">
    <location>
        <begin position="122"/>
        <end position="141"/>
    </location>
</feature>
<evidence type="ECO:0000256" key="5">
    <source>
        <dbReference type="ARBA" id="ARBA00022692"/>
    </source>
</evidence>
<keyword evidence="6 10" id="KW-1133">Transmembrane helix</keyword>
<comment type="similarity">
    <text evidence="2 10">Belongs to the FliR/MopE/SpaR family.</text>
</comment>
<dbReference type="Proteomes" id="UP000272464">
    <property type="component" value="Unassembled WGS sequence"/>
</dbReference>
<feature type="transmembrane region" description="Helical" evidence="10">
    <location>
        <begin position="210"/>
        <end position="239"/>
    </location>
</feature>
<keyword evidence="11" id="KW-0282">Flagellum</keyword>
<evidence type="ECO:0000256" key="7">
    <source>
        <dbReference type="ARBA" id="ARBA00023136"/>
    </source>
</evidence>
<keyword evidence="11" id="KW-0966">Cell projection</keyword>
<feature type="transmembrane region" description="Helical" evidence="10">
    <location>
        <begin position="7"/>
        <end position="29"/>
    </location>
</feature>
<name>A0A433X7A3_9BACL</name>
<dbReference type="Pfam" id="PF01311">
    <property type="entry name" value="Bac_export_1"/>
    <property type="match status" value="1"/>
</dbReference>